<keyword evidence="1" id="KW-1133">Transmembrane helix</keyword>
<evidence type="ECO:0000313" key="2">
    <source>
        <dbReference type="EMBL" id="MFD2589641.1"/>
    </source>
</evidence>
<evidence type="ECO:0008006" key="4">
    <source>
        <dbReference type="Google" id="ProtNLM"/>
    </source>
</evidence>
<comment type="caution">
    <text evidence="2">The sequence shown here is derived from an EMBL/GenBank/DDBJ whole genome shotgun (WGS) entry which is preliminary data.</text>
</comment>
<accession>A0ABW5N3I4</accession>
<feature type="transmembrane region" description="Helical" evidence="1">
    <location>
        <begin position="36"/>
        <end position="54"/>
    </location>
</feature>
<keyword evidence="3" id="KW-1185">Reference proteome</keyword>
<feature type="transmembrane region" description="Helical" evidence="1">
    <location>
        <begin position="7"/>
        <end position="24"/>
    </location>
</feature>
<organism evidence="2 3">
    <name type="scientific">Aquimarina hainanensis</name>
    <dbReference type="NCBI Taxonomy" id="1578017"/>
    <lineage>
        <taxon>Bacteria</taxon>
        <taxon>Pseudomonadati</taxon>
        <taxon>Bacteroidota</taxon>
        <taxon>Flavobacteriia</taxon>
        <taxon>Flavobacteriales</taxon>
        <taxon>Flavobacteriaceae</taxon>
        <taxon>Aquimarina</taxon>
    </lineage>
</organism>
<evidence type="ECO:0000256" key="1">
    <source>
        <dbReference type="SAM" id="Phobius"/>
    </source>
</evidence>
<evidence type="ECO:0000313" key="3">
    <source>
        <dbReference type="Proteomes" id="UP001597459"/>
    </source>
</evidence>
<sequence>MMKVFKIFEFAYLGIMIFFLYSAYTEWGVEGGKGPLYLLFAGVALFMFFFKRKFRKKFEANRKPK</sequence>
<name>A0ABW5N3I4_9FLAO</name>
<reference evidence="3" key="1">
    <citation type="journal article" date="2019" name="Int. J. Syst. Evol. Microbiol.">
        <title>The Global Catalogue of Microorganisms (GCM) 10K type strain sequencing project: providing services to taxonomists for standard genome sequencing and annotation.</title>
        <authorList>
            <consortium name="The Broad Institute Genomics Platform"/>
            <consortium name="The Broad Institute Genome Sequencing Center for Infectious Disease"/>
            <person name="Wu L."/>
            <person name="Ma J."/>
        </authorList>
    </citation>
    <scope>NUCLEOTIDE SEQUENCE [LARGE SCALE GENOMIC DNA]</scope>
    <source>
        <strain evidence="3">KCTC 42423</strain>
    </source>
</reference>
<keyword evidence="1" id="KW-0472">Membrane</keyword>
<dbReference type="Proteomes" id="UP001597459">
    <property type="component" value="Unassembled WGS sequence"/>
</dbReference>
<protein>
    <recommendedName>
        <fullName evidence="4">LPXTG-motif cell wall anchor domain-containing protein</fullName>
    </recommendedName>
</protein>
<gene>
    <name evidence="2" type="ORF">ACFSTE_02290</name>
</gene>
<dbReference type="RefSeq" id="WP_254884103.1">
    <property type="nucleotide sequence ID" value="NZ_JBHSJV010000001.1"/>
</dbReference>
<dbReference type="EMBL" id="JBHULX010000001">
    <property type="protein sequence ID" value="MFD2589641.1"/>
    <property type="molecule type" value="Genomic_DNA"/>
</dbReference>
<keyword evidence="1" id="KW-0812">Transmembrane</keyword>
<proteinExistence type="predicted"/>